<evidence type="ECO:0000313" key="5">
    <source>
        <dbReference type="Proteomes" id="UP000655225"/>
    </source>
</evidence>
<dbReference type="InterPro" id="IPR018467">
    <property type="entry name" value="CCT_CS"/>
</dbReference>
<dbReference type="OMA" id="FKMEMES"/>
<proteinExistence type="inferred from homology"/>
<evidence type="ECO:0000256" key="1">
    <source>
        <dbReference type="ARBA" id="ARBA00008614"/>
    </source>
</evidence>
<dbReference type="InterPro" id="IPR010399">
    <property type="entry name" value="Tify_dom"/>
</dbReference>
<dbReference type="OrthoDB" id="1914366at2759"/>
<dbReference type="PANTHER" id="PTHR33077">
    <property type="entry name" value="PROTEIN TIFY 4A-RELATED-RELATED"/>
    <property type="match status" value="1"/>
</dbReference>
<evidence type="ECO:0000259" key="3">
    <source>
        <dbReference type="PROSITE" id="PS51320"/>
    </source>
</evidence>
<keyword evidence="2" id="KW-0539">Nucleus</keyword>
<keyword evidence="2" id="KW-1184">Jasmonic acid signaling pathway</keyword>
<dbReference type="Pfam" id="PF06200">
    <property type="entry name" value="tify"/>
    <property type="match status" value="1"/>
</dbReference>
<comment type="function">
    <text evidence="2">Repressor of jasmonate responses.</text>
</comment>
<comment type="similarity">
    <text evidence="1 2">Belongs to the TIFY/JAZ family.</text>
</comment>
<reference evidence="4 5" key="1">
    <citation type="submission" date="2020-04" db="EMBL/GenBank/DDBJ databases">
        <title>Plant Genome Project.</title>
        <authorList>
            <person name="Zhang R.-G."/>
        </authorList>
    </citation>
    <scope>NUCLEOTIDE SEQUENCE [LARGE SCALE GENOMIC DNA]</scope>
    <source>
        <strain evidence="4">YNK0</strain>
        <tissue evidence="4">Leaf</tissue>
    </source>
</reference>
<dbReference type="Proteomes" id="UP000655225">
    <property type="component" value="Unassembled WGS sequence"/>
</dbReference>
<dbReference type="PANTHER" id="PTHR33077:SF5">
    <property type="entry name" value="PROTEIN TIFY 9"/>
    <property type="match status" value="1"/>
</dbReference>
<name>A0A834YER5_TETSI</name>
<comment type="subcellular location">
    <subcellularLocation>
        <location evidence="2">Nucleus</location>
    </subcellularLocation>
</comment>
<evidence type="ECO:0000313" key="4">
    <source>
        <dbReference type="EMBL" id="KAF8378054.1"/>
    </source>
</evidence>
<comment type="caution">
    <text evidence="4">The sequence shown here is derived from an EMBL/GenBank/DDBJ whole genome shotgun (WGS) entry which is preliminary data.</text>
</comment>
<dbReference type="SMART" id="SM00979">
    <property type="entry name" value="TIFY"/>
    <property type="match status" value="1"/>
</dbReference>
<dbReference type="PROSITE" id="PS51320">
    <property type="entry name" value="TIFY"/>
    <property type="match status" value="1"/>
</dbReference>
<organism evidence="4 5">
    <name type="scientific">Tetracentron sinense</name>
    <name type="common">Spur-leaf</name>
    <dbReference type="NCBI Taxonomy" id="13715"/>
    <lineage>
        <taxon>Eukaryota</taxon>
        <taxon>Viridiplantae</taxon>
        <taxon>Streptophyta</taxon>
        <taxon>Embryophyta</taxon>
        <taxon>Tracheophyta</taxon>
        <taxon>Spermatophyta</taxon>
        <taxon>Magnoliopsida</taxon>
        <taxon>Trochodendrales</taxon>
        <taxon>Trochodendraceae</taxon>
        <taxon>Tetracentron</taxon>
    </lineage>
</organism>
<dbReference type="InterPro" id="IPR040390">
    <property type="entry name" value="TIFY/JAZ"/>
</dbReference>
<sequence>MSRETVELDFFEMEKENPSKSQFQKLLKQRRTVRGIQSAISKINPQLLKTVIESGTATGSSDGKSPAIGISRDTGVLLPSKKSFSVPSTPKGNQNFVPTFPVVNPNFRPTPESPPETAPLTIFYNGTVSVFDVPRDKAEKIMKLAIDFNTKTVESTETELAVSSSEEKHLLQTLNGGLPMARRKSLLSFLEKRKERYAKFRALLSLGPAQIPVLADYLANILV</sequence>
<accession>A0A834YER5</accession>
<dbReference type="GO" id="GO:0009611">
    <property type="term" value="P:response to wounding"/>
    <property type="evidence" value="ECO:0007669"/>
    <property type="project" value="UniProtKB-UniRule"/>
</dbReference>
<evidence type="ECO:0000256" key="2">
    <source>
        <dbReference type="RuleBase" id="RU369065"/>
    </source>
</evidence>
<dbReference type="Pfam" id="PF09425">
    <property type="entry name" value="Jas_motif"/>
    <property type="match status" value="1"/>
</dbReference>
<dbReference type="EMBL" id="JABCRI010000023">
    <property type="protein sequence ID" value="KAF8378054.1"/>
    <property type="molecule type" value="Genomic_DNA"/>
</dbReference>
<dbReference type="GO" id="GO:2000022">
    <property type="term" value="P:regulation of jasmonic acid mediated signaling pathway"/>
    <property type="evidence" value="ECO:0007669"/>
    <property type="project" value="UniProtKB-UniRule"/>
</dbReference>
<comment type="domain">
    <text evidence="2">The jas domain is required for interaction with COI1.</text>
</comment>
<feature type="domain" description="Tify" evidence="3">
    <location>
        <begin position="113"/>
        <end position="147"/>
    </location>
</feature>
<protein>
    <recommendedName>
        <fullName evidence="2">Protein TIFY</fullName>
    </recommendedName>
    <alternativeName>
        <fullName evidence="2">Jasmonate ZIM domain-containing protein</fullName>
    </alternativeName>
</protein>
<keyword evidence="5" id="KW-1185">Reference proteome</keyword>
<dbReference type="GO" id="GO:0005634">
    <property type="term" value="C:nucleus"/>
    <property type="evidence" value="ECO:0007669"/>
    <property type="project" value="UniProtKB-SubCell"/>
</dbReference>
<dbReference type="GO" id="GO:0031347">
    <property type="term" value="P:regulation of defense response"/>
    <property type="evidence" value="ECO:0007669"/>
    <property type="project" value="UniProtKB-UniRule"/>
</dbReference>
<gene>
    <name evidence="4" type="ORF">HHK36_029388</name>
</gene>
<dbReference type="AlphaFoldDB" id="A0A834YER5"/>